<proteinExistence type="predicted"/>
<organism evidence="9 10">
    <name type="scientific">Planctomicrobium piriforme</name>
    <dbReference type="NCBI Taxonomy" id="1576369"/>
    <lineage>
        <taxon>Bacteria</taxon>
        <taxon>Pseudomonadati</taxon>
        <taxon>Planctomycetota</taxon>
        <taxon>Planctomycetia</taxon>
        <taxon>Planctomycetales</taxon>
        <taxon>Planctomycetaceae</taxon>
        <taxon>Planctomicrobium</taxon>
    </lineage>
</organism>
<keyword evidence="5 7" id="KW-1133">Transmembrane helix</keyword>
<keyword evidence="6 7" id="KW-0472">Membrane</keyword>
<reference evidence="10" key="1">
    <citation type="submission" date="2016-10" db="EMBL/GenBank/DDBJ databases">
        <authorList>
            <person name="Varghese N."/>
            <person name="Submissions S."/>
        </authorList>
    </citation>
    <scope>NUCLEOTIDE SEQUENCE [LARGE SCALE GENOMIC DNA]</scope>
    <source>
        <strain evidence="10">DSM 26348</strain>
    </source>
</reference>
<evidence type="ECO:0000256" key="6">
    <source>
        <dbReference type="ARBA" id="ARBA00023136"/>
    </source>
</evidence>
<feature type="transmembrane region" description="Helical" evidence="7">
    <location>
        <begin position="102"/>
        <end position="124"/>
    </location>
</feature>
<dbReference type="SUPFAM" id="SSF48317">
    <property type="entry name" value="Acid phosphatase/Vanadium-dependent haloperoxidase"/>
    <property type="match status" value="1"/>
</dbReference>
<evidence type="ECO:0000256" key="1">
    <source>
        <dbReference type="ARBA" id="ARBA00004651"/>
    </source>
</evidence>
<gene>
    <name evidence="9" type="ORF">SAMN05421753_106232</name>
</gene>
<feature type="transmembrane region" description="Helical" evidence="7">
    <location>
        <begin position="33"/>
        <end position="52"/>
    </location>
</feature>
<evidence type="ECO:0000256" key="5">
    <source>
        <dbReference type="ARBA" id="ARBA00022989"/>
    </source>
</evidence>
<dbReference type="PANTHER" id="PTHR14969:SF62">
    <property type="entry name" value="DECAPRENYLPHOSPHORYL-5-PHOSPHORIBOSE PHOSPHATASE RV3807C-RELATED"/>
    <property type="match status" value="1"/>
</dbReference>
<sequence length="255" mass="27289">MDGLIDQLDAPPVTPRVTGLPRPPVTETSPPSITWRLPVTFLGLAVICFLFLDQPVGQFFSKRGLKGDLADAVNAAEHFGTPFGQLMILGSIAAVSCWRAGYVARILAGALAGGLAADVVKLLIARTRPRAFDYASTSMLPSFTELFPFGASGASYQSFPSAHTACAFAFAAMLTWAYPTGRRAFVIIACLAGLQRVCCGAHFLSDACAGAALGWVVGTLFFTWPPLSKSFDRLEAWWSNRLESRSRQTSSTESA</sequence>
<dbReference type="SMART" id="SM00014">
    <property type="entry name" value="acidPPc"/>
    <property type="match status" value="1"/>
</dbReference>
<dbReference type="InterPro" id="IPR000326">
    <property type="entry name" value="PAP2/HPO"/>
</dbReference>
<dbReference type="InterPro" id="IPR036938">
    <property type="entry name" value="PAP2/HPO_sf"/>
</dbReference>
<evidence type="ECO:0000256" key="2">
    <source>
        <dbReference type="ARBA" id="ARBA00022475"/>
    </source>
</evidence>
<dbReference type="Gene3D" id="1.20.144.10">
    <property type="entry name" value="Phosphatidic acid phosphatase type 2/haloperoxidase"/>
    <property type="match status" value="1"/>
</dbReference>
<dbReference type="RefSeq" id="WP_092049692.1">
    <property type="nucleotide sequence ID" value="NZ_FOQD01000006.1"/>
</dbReference>
<dbReference type="AlphaFoldDB" id="A0A1I3G833"/>
<evidence type="ECO:0000256" key="7">
    <source>
        <dbReference type="SAM" id="Phobius"/>
    </source>
</evidence>
<dbReference type="GO" id="GO:0016787">
    <property type="term" value="F:hydrolase activity"/>
    <property type="evidence" value="ECO:0007669"/>
    <property type="project" value="UniProtKB-KW"/>
</dbReference>
<name>A0A1I3G833_9PLAN</name>
<protein>
    <submittedName>
        <fullName evidence="9">PAP2 superfamily protein</fullName>
    </submittedName>
</protein>
<feature type="transmembrane region" description="Helical" evidence="7">
    <location>
        <begin position="209"/>
        <end position="227"/>
    </location>
</feature>
<evidence type="ECO:0000313" key="9">
    <source>
        <dbReference type="EMBL" id="SFI19649.1"/>
    </source>
</evidence>
<dbReference type="EMBL" id="FOQD01000006">
    <property type="protein sequence ID" value="SFI19649.1"/>
    <property type="molecule type" value="Genomic_DNA"/>
</dbReference>
<dbReference type="STRING" id="1576369.SAMN05421753_106232"/>
<accession>A0A1I3G833</accession>
<dbReference type="PANTHER" id="PTHR14969">
    <property type="entry name" value="SPHINGOSINE-1-PHOSPHATE PHOSPHOHYDROLASE"/>
    <property type="match status" value="1"/>
</dbReference>
<evidence type="ECO:0000256" key="3">
    <source>
        <dbReference type="ARBA" id="ARBA00022692"/>
    </source>
</evidence>
<evidence type="ECO:0000259" key="8">
    <source>
        <dbReference type="SMART" id="SM00014"/>
    </source>
</evidence>
<comment type="subcellular location">
    <subcellularLocation>
        <location evidence="1">Cell membrane</location>
        <topology evidence="1">Multi-pass membrane protein</topology>
    </subcellularLocation>
</comment>
<keyword evidence="2" id="KW-1003">Cell membrane</keyword>
<feature type="transmembrane region" description="Helical" evidence="7">
    <location>
        <begin position="161"/>
        <end position="178"/>
    </location>
</feature>
<dbReference type="Pfam" id="PF01569">
    <property type="entry name" value="PAP2"/>
    <property type="match status" value="1"/>
</dbReference>
<feature type="domain" description="Phosphatidic acid phosphatase type 2/haloperoxidase" evidence="8">
    <location>
        <begin position="103"/>
        <end position="222"/>
    </location>
</feature>
<dbReference type="GO" id="GO:0005886">
    <property type="term" value="C:plasma membrane"/>
    <property type="evidence" value="ECO:0007669"/>
    <property type="project" value="UniProtKB-SubCell"/>
</dbReference>
<evidence type="ECO:0000256" key="4">
    <source>
        <dbReference type="ARBA" id="ARBA00022801"/>
    </source>
</evidence>
<dbReference type="Proteomes" id="UP000199518">
    <property type="component" value="Unassembled WGS sequence"/>
</dbReference>
<evidence type="ECO:0000313" key="10">
    <source>
        <dbReference type="Proteomes" id="UP000199518"/>
    </source>
</evidence>
<keyword evidence="10" id="KW-1185">Reference proteome</keyword>
<dbReference type="OrthoDB" id="268168at2"/>
<keyword evidence="3 7" id="KW-0812">Transmembrane</keyword>
<keyword evidence="4" id="KW-0378">Hydrolase</keyword>